<sequence length="139" mass="14628">MLLAQQGDVDAVQRDGAGTPVGLGSGLVRIPAVDHDLAGGRDEAGVQVDVGPALTDCLAPAETAGADEVKEPVEAIGFVGVQERAELCRAVRSRAVSPAGVRSWDAPSAVVTGYLPDPRKEIYVGRSRHWAVVWLWFLS</sequence>
<keyword evidence="2" id="KW-1185">Reference proteome</keyword>
<comment type="caution">
    <text evidence="1">The sequence shown here is derived from an EMBL/GenBank/DDBJ whole genome shotgun (WGS) entry which is preliminary data.</text>
</comment>
<accession>A0ABQ2ESU2</accession>
<dbReference type="Proteomes" id="UP000660265">
    <property type="component" value="Unassembled WGS sequence"/>
</dbReference>
<evidence type="ECO:0000313" key="2">
    <source>
        <dbReference type="Proteomes" id="UP000660265"/>
    </source>
</evidence>
<protein>
    <submittedName>
        <fullName evidence="1">Uncharacterized protein</fullName>
    </submittedName>
</protein>
<gene>
    <name evidence="1" type="ORF">GCM10011583_65050</name>
</gene>
<organism evidence="1 2">
    <name type="scientific">Streptomyces camponoticapitis</name>
    <dbReference type="NCBI Taxonomy" id="1616125"/>
    <lineage>
        <taxon>Bacteria</taxon>
        <taxon>Bacillati</taxon>
        <taxon>Actinomycetota</taxon>
        <taxon>Actinomycetes</taxon>
        <taxon>Kitasatosporales</taxon>
        <taxon>Streptomycetaceae</taxon>
        <taxon>Streptomyces</taxon>
    </lineage>
</organism>
<evidence type="ECO:0000313" key="1">
    <source>
        <dbReference type="EMBL" id="GGK24072.1"/>
    </source>
</evidence>
<name>A0ABQ2ESU2_9ACTN</name>
<dbReference type="EMBL" id="BMMV01000029">
    <property type="protein sequence ID" value="GGK24072.1"/>
    <property type="molecule type" value="Genomic_DNA"/>
</dbReference>
<reference evidence="2" key="1">
    <citation type="journal article" date="2019" name="Int. J. Syst. Evol. Microbiol.">
        <title>The Global Catalogue of Microorganisms (GCM) 10K type strain sequencing project: providing services to taxonomists for standard genome sequencing and annotation.</title>
        <authorList>
            <consortium name="The Broad Institute Genomics Platform"/>
            <consortium name="The Broad Institute Genome Sequencing Center for Infectious Disease"/>
            <person name="Wu L."/>
            <person name="Ma J."/>
        </authorList>
    </citation>
    <scope>NUCLEOTIDE SEQUENCE [LARGE SCALE GENOMIC DNA]</scope>
    <source>
        <strain evidence="2">CGMCC 4.7275</strain>
    </source>
</reference>
<proteinExistence type="predicted"/>